<dbReference type="KEGG" id="avc:NCTC10951_02056"/>
<dbReference type="RefSeq" id="WP_232023010.1">
    <property type="nucleotide sequence ID" value="NZ_LR134477.1"/>
</dbReference>
<evidence type="ECO:0000313" key="3">
    <source>
        <dbReference type="Proteomes" id="UP000268658"/>
    </source>
</evidence>
<gene>
    <name evidence="2" type="ORF">NCTC10951_02056</name>
</gene>
<dbReference type="EMBL" id="LR134477">
    <property type="protein sequence ID" value="VEI17175.1"/>
    <property type="molecule type" value="Genomic_DNA"/>
</dbReference>
<accession>A0A3S4VEX7</accession>
<keyword evidence="1" id="KW-0472">Membrane</keyword>
<proteinExistence type="predicted"/>
<evidence type="ECO:0000256" key="1">
    <source>
        <dbReference type="SAM" id="Phobius"/>
    </source>
</evidence>
<evidence type="ECO:0000313" key="2">
    <source>
        <dbReference type="EMBL" id="VEI17175.1"/>
    </source>
</evidence>
<feature type="transmembrane region" description="Helical" evidence="1">
    <location>
        <begin position="100"/>
        <end position="121"/>
    </location>
</feature>
<protein>
    <submittedName>
        <fullName evidence="2">Predicted integral membrane protein</fullName>
    </submittedName>
</protein>
<organism evidence="2 3">
    <name type="scientific">Actinomyces viscosus</name>
    <dbReference type="NCBI Taxonomy" id="1656"/>
    <lineage>
        <taxon>Bacteria</taxon>
        <taxon>Bacillati</taxon>
        <taxon>Actinomycetota</taxon>
        <taxon>Actinomycetes</taxon>
        <taxon>Actinomycetales</taxon>
        <taxon>Actinomycetaceae</taxon>
        <taxon>Actinomyces</taxon>
    </lineage>
</organism>
<reference evidence="2 3" key="1">
    <citation type="submission" date="2018-12" db="EMBL/GenBank/DDBJ databases">
        <authorList>
            <consortium name="Pathogen Informatics"/>
        </authorList>
    </citation>
    <scope>NUCLEOTIDE SEQUENCE [LARGE SCALE GENOMIC DNA]</scope>
    <source>
        <strain evidence="2 3">NCTC10951</strain>
    </source>
</reference>
<name>A0A3S4VEX7_ACTVI</name>
<feature type="transmembrane region" description="Helical" evidence="1">
    <location>
        <begin position="68"/>
        <end position="88"/>
    </location>
</feature>
<feature type="transmembrane region" description="Helical" evidence="1">
    <location>
        <begin position="141"/>
        <end position="163"/>
    </location>
</feature>
<dbReference type="AlphaFoldDB" id="A0A3S4VEX7"/>
<sequence>MSDSPYSPGAPISGGHYGGNVPPTAGADAAYGYPQTPASMPSPWPSVPRIEVGDAVKWAWSKTFTNPLIIAWIPLSLAGVGLVVAGLLSLVDDDSLNAAIGVPAVLVWALVMYLGIQSAALRVARGEKVTFRSFVAPPNGFDAAAALAFVGLAIAVGSFLPFGSVVAGYFLWVTAMVAMNEGCSCFKAISRSCRLMKQGGNAPLALLVLGLIHLVGMLTAVGWLITGPMAALMTAYVYMRVSGSDVAR</sequence>
<keyword evidence="1" id="KW-1133">Transmembrane helix</keyword>
<keyword evidence="1" id="KW-0812">Transmembrane</keyword>
<feature type="transmembrane region" description="Helical" evidence="1">
    <location>
        <begin position="202"/>
        <end position="225"/>
    </location>
</feature>
<dbReference type="Proteomes" id="UP000268658">
    <property type="component" value="Chromosome"/>
</dbReference>